<dbReference type="SUPFAM" id="SSF103515">
    <property type="entry name" value="Autotransporter"/>
    <property type="match status" value="1"/>
</dbReference>
<reference evidence="1" key="1">
    <citation type="journal article" date="2021" name="PeerJ">
        <title>Extensive microbial diversity within the chicken gut microbiome revealed by metagenomics and culture.</title>
        <authorList>
            <person name="Gilroy R."/>
            <person name="Ravi A."/>
            <person name="Getino M."/>
            <person name="Pursley I."/>
            <person name="Horton D.L."/>
            <person name="Alikhan N.F."/>
            <person name="Baker D."/>
            <person name="Gharbi K."/>
            <person name="Hall N."/>
            <person name="Watson M."/>
            <person name="Adriaenssens E.M."/>
            <person name="Foster-Nyarko E."/>
            <person name="Jarju S."/>
            <person name="Secka A."/>
            <person name="Antonio M."/>
            <person name="Oren A."/>
            <person name="Chaudhuri R.R."/>
            <person name="La Ragione R."/>
            <person name="Hildebrand F."/>
            <person name="Pallen M.J."/>
        </authorList>
    </citation>
    <scope>NUCLEOTIDE SEQUENCE</scope>
    <source>
        <strain evidence="1">USASDec5-558</strain>
    </source>
</reference>
<gene>
    <name evidence="1" type="ORF">H9850_00920</name>
</gene>
<dbReference type="Proteomes" id="UP000886829">
    <property type="component" value="Unassembled WGS sequence"/>
</dbReference>
<reference evidence="1" key="2">
    <citation type="submission" date="2021-04" db="EMBL/GenBank/DDBJ databases">
        <authorList>
            <person name="Gilroy R."/>
        </authorList>
    </citation>
    <scope>NUCLEOTIDE SEQUENCE</scope>
    <source>
        <strain evidence="1">USASDec5-558</strain>
    </source>
</reference>
<feature type="non-terminal residue" evidence="1">
    <location>
        <position position="1"/>
    </location>
</feature>
<evidence type="ECO:0008006" key="3">
    <source>
        <dbReference type="Google" id="ProtNLM"/>
    </source>
</evidence>
<name>A0A9D2AZV7_9GAMM</name>
<dbReference type="Gene3D" id="2.40.128.130">
    <property type="entry name" value="Autotransporter beta-domain"/>
    <property type="match status" value="1"/>
</dbReference>
<organism evidence="1 2">
    <name type="scientific">Candidatus Anaerobiospirillum pullistercoris</name>
    <dbReference type="NCBI Taxonomy" id="2838452"/>
    <lineage>
        <taxon>Bacteria</taxon>
        <taxon>Pseudomonadati</taxon>
        <taxon>Pseudomonadota</taxon>
        <taxon>Gammaproteobacteria</taxon>
        <taxon>Aeromonadales</taxon>
        <taxon>Succinivibrionaceae</taxon>
        <taxon>Anaerobiospirillum</taxon>
    </lineage>
</organism>
<dbReference type="InterPro" id="IPR036709">
    <property type="entry name" value="Autotransporte_beta_dom_sf"/>
</dbReference>
<sequence length="93" mass="9787">KEFTGDAWTVKPSLDLTLTGNFGDDETDGTVHWAGVENLSTNVSSEVVDNFTYGATLGVAAKTGNFSLGLGVNYTGSSNVDEFGVNANARFVF</sequence>
<proteinExistence type="predicted"/>
<dbReference type="AlphaFoldDB" id="A0A9D2AZV7"/>
<dbReference type="EMBL" id="DXEV01000020">
    <property type="protein sequence ID" value="HIX56018.1"/>
    <property type="molecule type" value="Genomic_DNA"/>
</dbReference>
<accession>A0A9D2AZV7</accession>
<evidence type="ECO:0000313" key="2">
    <source>
        <dbReference type="Proteomes" id="UP000886829"/>
    </source>
</evidence>
<comment type="caution">
    <text evidence="1">The sequence shown here is derived from an EMBL/GenBank/DDBJ whole genome shotgun (WGS) entry which is preliminary data.</text>
</comment>
<evidence type="ECO:0000313" key="1">
    <source>
        <dbReference type="EMBL" id="HIX56018.1"/>
    </source>
</evidence>
<protein>
    <recommendedName>
        <fullName evidence="3">Autotransporter outer membrane beta-barrel domain-containing protein</fullName>
    </recommendedName>
</protein>